<dbReference type="CDD" id="cd06849">
    <property type="entry name" value="lipoyl_domain"/>
    <property type="match status" value="2"/>
</dbReference>
<dbReference type="PROSITE" id="PS51826">
    <property type="entry name" value="PSBD"/>
    <property type="match status" value="1"/>
</dbReference>
<accession>L1K292</accession>
<organism evidence="9">
    <name type="scientific">Guillardia theta (strain CCMP2712)</name>
    <name type="common">Cryptophyte</name>
    <dbReference type="NCBI Taxonomy" id="905079"/>
    <lineage>
        <taxon>Eukaryota</taxon>
        <taxon>Cryptophyceae</taxon>
        <taxon>Pyrenomonadales</taxon>
        <taxon>Geminigeraceae</taxon>
        <taxon>Guillardia</taxon>
    </lineage>
</organism>
<dbReference type="SUPFAM" id="SSF52777">
    <property type="entry name" value="CoA-dependent acyltransferases"/>
    <property type="match status" value="1"/>
</dbReference>
<dbReference type="Pfam" id="PF00198">
    <property type="entry name" value="2-oxoacid_dh"/>
    <property type="match status" value="1"/>
</dbReference>
<dbReference type="GO" id="GO:0005739">
    <property type="term" value="C:mitochondrion"/>
    <property type="evidence" value="ECO:0007669"/>
    <property type="project" value="UniProtKB-SubCell"/>
</dbReference>
<dbReference type="SUPFAM" id="SSF51230">
    <property type="entry name" value="Single hybrid motif"/>
    <property type="match status" value="2"/>
</dbReference>
<keyword evidence="2 5" id="KW-0808">Transferase</keyword>
<dbReference type="InterPro" id="IPR000089">
    <property type="entry name" value="Biotin_lipoyl"/>
</dbReference>
<feature type="domain" description="Lipoyl-binding" evidence="7">
    <location>
        <begin position="7"/>
        <end position="84"/>
    </location>
</feature>
<feature type="domain" description="Lipoyl-binding" evidence="7">
    <location>
        <begin position="129"/>
        <end position="205"/>
    </location>
</feature>
<dbReference type="GeneID" id="17311212"/>
<keyword evidence="11" id="KW-1185">Reference proteome</keyword>
<evidence type="ECO:0000256" key="4">
    <source>
        <dbReference type="ARBA" id="ARBA00023315"/>
    </source>
</evidence>
<dbReference type="RefSeq" id="XP_005841550.1">
    <property type="nucleotide sequence ID" value="XM_005841493.1"/>
</dbReference>
<dbReference type="Gene3D" id="4.10.320.10">
    <property type="entry name" value="E3-binding domain"/>
    <property type="match status" value="1"/>
</dbReference>
<dbReference type="Proteomes" id="UP000011087">
    <property type="component" value="Unassembled WGS sequence"/>
</dbReference>
<comment type="cofactor">
    <cofactor evidence="5">
        <name>(R)-lipoate</name>
        <dbReference type="ChEBI" id="CHEBI:83088"/>
    </cofactor>
    <text evidence="5">Binds 2 lipoyl cofactors covalently.</text>
</comment>
<sequence>MSSLPEHQVLKMPALSPTMKTGNIASYKIKVGDKVSPGDLLCEIETDKATIGWESQDEGYIAAILMPEGSQDVPVGKEAIVLVENAADVPAFANYKPGEDSAAKAEPAPAAPQPKHSAPAANTKSYPPHQLLNMPALSPTMTAGTIAGFKVKLGDKISPGDLLCDIETDKATIGWESQDEGYIAKILVAEGASEVAVGVPIFVVVDDSGIVPSFQDFTVDTTKPQGAGGAAAKAPSSEQPKYVQIALVHRSMSTNDATESAPAPASQAVENKGGRVLASPLAKKLAKENGIDLRSTTPTGPHNRVIAADVLQAIESGVGSSVQSASSAGVAGVDYTEIPHSNIRKVIASRLLQSKTTIPHYYLSMDVCVDDLLKLRDQLNSKAKYDKEGKPDYKLSVNDFIIKASALALRDHPEVNVSWMENAIRKYNYIDISVAVASPTGLITPIVTDADMKGLLGISNEVKALAAKARDGKLQPHEFQGGTFSVSNLGMFGITSFAAIINPPQSCILAVGATEERVVPAKGPNEDYAVSSFMRITLSCDHRTVDGAVGAQFLQTLKKYLSNPSTMLL</sequence>
<evidence type="ECO:0000313" key="9">
    <source>
        <dbReference type="EMBL" id="EKX54570.1"/>
    </source>
</evidence>
<reference evidence="10" key="3">
    <citation type="submission" date="2016-03" db="UniProtKB">
        <authorList>
            <consortium name="EnsemblProtists"/>
        </authorList>
    </citation>
    <scope>IDENTIFICATION</scope>
</reference>
<dbReference type="InterPro" id="IPR023213">
    <property type="entry name" value="CAT-like_dom_sf"/>
</dbReference>
<dbReference type="Pfam" id="PF00364">
    <property type="entry name" value="Biotin_lipoyl"/>
    <property type="match status" value="2"/>
</dbReference>
<dbReference type="EC" id="2.3.1.12" evidence="5"/>
<evidence type="ECO:0000256" key="3">
    <source>
        <dbReference type="ARBA" id="ARBA00022823"/>
    </source>
</evidence>
<dbReference type="PaxDb" id="55529-EKX54570"/>
<dbReference type="InterPro" id="IPR036625">
    <property type="entry name" value="E3-bd_dom_sf"/>
</dbReference>
<dbReference type="EMBL" id="JH992967">
    <property type="protein sequence ID" value="EKX54570.1"/>
    <property type="molecule type" value="Genomic_DNA"/>
</dbReference>
<feature type="region of interest" description="Disordered" evidence="6">
    <location>
        <begin position="253"/>
        <end position="272"/>
    </location>
</feature>
<dbReference type="EnsemblProtists" id="EKX54570">
    <property type="protein sequence ID" value="EKX54570"/>
    <property type="gene ID" value="GUITHDRAFT_159139"/>
</dbReference>
<comment type="similarity">
    <text evidence="1 5">Belongs to the 2-oxoacid dehydrogenase family.</text>
</comment>
<proteinExistence type="inferred from homology"/>
<evidence type="ECO:0000256" key="2">
    <source>
        <dbReference type="ARBA" id="ARBA00022679"/>
    </source>
</evidence>
<comment type="function">
    <text evidence="5">The pyruvate dehydrogenase complex catalyzes the overall conversion of pyruvate to acetyl-CoA and CO(2).</text>
</comment>
<evidence type="ECO:0000259" key="8">
    <source>
        <dbReference type="PROSITE" id="PS51826"/>
    </source>
</evidence>
<dbReference type="InterPro" id="IPR001078">
    <property type="entry name" value="2-oxoacid_DH_actylTfrase"/>
</dbReference>
<dbReference type="OrthoDB" id="537444at2759"/>
<dbReference type="PANTHER" id="PTHR23151:SF90">
    <property type="entry name" value="DIHYDROLIPOYLLYSINE-RESIDUE ACETYLTRANSFERASE COMPONENT OF PYRUVATE DEHYDROGENASE COMPLEX, MITOCHONDRIAL-RELATED"/>
    <property type="match status" value="1"/>
</dbReference>
<dbReference type="SUPFAM" id="SSF47005">
    <property type="entry name" value="Peripheral subunit-binding domain of 2-oxo acid dehydrogenase complex"/>
    <property type="match status" value="1"/>
</dbReference>
<keyword evidence="3 5" id="KW-0450">Lipoyl</keyword>
<evidence type="ECO:0000256" key="1">
    <source>
        <dbReference type="ARBA" id="ARBA00007317"/>
    </source>
</evidence>
<comment type="subcellular location">
    <subcellularLocation>
        <location evidence="5">Mitochondrion</location>
    </subcellularLocation>
</comment>
<dbReference type="InterPro" id="IPR011053">
    <property type="entry name" value="Single_hybrid_motif"/>
</dbReference>
<dbReference type="PROSITE" id="PS50968">
    <property type="entry name" value="BIOTINYL_LIPOYL"/>
    <property type="match status" value="2"/>
</dbReference>
<dbReference type="GO" id="GO:0045254">
    <property type="term" value="C:pyruvate dehydrogenase complex"/>
    <property type="evidence" value="ECO:0007669"/>
    <property type="project" value="UniProtKB-UniRule"/>
</dbReference>
<evidence type="ECO:0000259" key="7">
    <source>
        <dbReference type="PROSITE" id="PS50968"/>
    </source>
</evidence>
<dbReference type="Gene3D" id="2.40.50.100">
    <property type="match status" value="2"/>
</dbReference>
<protein>
    <recommendedName>
        <fullName evidence="5">Acetyltransferase component of pyruvate dehydrogenase complex</fullName>
        <ecNumber evidence="5">2.3.1.12</ecNumber>
    </recommendedName>
</protein>
<dbReference type="eggNOG" id="KOG0557">
    <property type="taxonomic scope" value="Eukaryota"/>
</dbReference>
<dbReference type="GO" id="GO:0004742">
    <property type="term" value="F:dihydrolipoyllysine-residue acetyltransferase activity"/>
    <property type="evidence" value="ECO:0007669"/>
    <property type="project" value="UniProtKB-UniRule"/>
</dbReference>
<evidence type="ECO:0000256" key="5">
    <source>
        <dbReference type="RuleBase" id="RU361137"/>
    </source>
</evidence>
<keyword evidence="4 5" id="KW-0012">Acyltransferase</keyword>
<dbReference type="InterPro" id="IPR004167">
    <property type="entry name" value="PSBD"/>
</dbReference>
<dbReference type="NCBIfam" id="TIGR01349">
    <property type="entry name" value="PDHac_trf_mito"/>
    <property type="match status" value="1"/>
</dbReference>
<reference evidence="11" key="2">
    <citation type="submission" date="2012-11" db="EMBL/GenBank/DDBJ databases">
        <authorList>
            <person name="Kuo A."/>
            <person name="Curtis B.A."/>
            <person name="Tanifuji G."/>
            <person name="Burki F."/>
            <person name="Gruber A."/>
            <person name="Irimia M."/>
            <person name="Maruyama S."/>
            <person name="Arias M.C."/>
            <person name="Ball S.G."/>
            <person name="Gile G.H."/>
            <person name="Hirakawa Y."/>
            <person name="Hopkins J.F."/>
            <person name="Rensing S.A."/>
            <person name="Schmutz J."/>
            <person name="Symeonidi A."/>
            <person name="Elias M."/>
            <person name="Eveleigh R.J."/>
            <person name="Herman E.K."/>
            <person name="Klute M.J."/>
            <person name="Nakayama T."/>
            <person name="Obornik M."/>
            <person name="Reyes-Prieto A."/>
            <person name="Armbrust E.V."/>
            <person name="Aves S.J."/>
            <person name="Beiko R.G."/>
            <person name="Coutinho P."/>
            <person name="Dacks J.B."/>
            <person name="Durnford D.G."/>
            <person name="Fast N.M."/>
            <person name="Green B.R."/>
            <person name="Grisdale C."/>
            <person name="Hempe F."/>
            <person name="Henrissat B."/>
            <person name="Hoppner M.P."/>
            <person name="Ishida K.-I."/>
            <person name="Kim E."/>
            <person name="Koreny L."/>
            <person name="Kroth P.G."/>
            <person name="Liu Y."/>
            <person name="Malik S.-B."/>
            <person name="Maier U.G."/>
            <person name="McRose D."/>
            <person name="Mock T."/>
            <person name="Neilson J.A."/>
            <person name="Onodera N.T."/>
            <person name="Poole A.M."/>
            <person name="Pritham E.J."/>
            <person name="Richards T.A."/>
            <person name="Rocap G."/>
            <person name="Roy S.W."/>
            <person name="Sarai C."/>
            <person name="Schaack S."/>
            <person name="Shirato S."/>
            <person name="Slamovits C.H."/>
            <person name="Spencer D.F."/>
            <person name="Suzuki S."/>
            <person name="Worden A.Z."/>
            <person name="Zauner S."/>
            <person name="Barry K."/>
            <person name="Bell C."/>
            <person name="Bharti A.K."/>
            <person name="Crow J.A."/>
            <person name="Grimwood J."/>
            <person name="Kramer R."/>
            <person name="Lindquist E."/>
            <person name="Lucas S."/>
            <person name="Salamov A."/>
            <person name="McFadden G.I."/>
            <person name="Lane C.E."/>
            <person name="Keeling P.J."/>
            <person name="Gray M.W."/>
            <person name="Grigoriev I.V."/>
            <person name="Archibald J.M."/>
        </authorList>
    </citation>
    <scope>NUCLEOTIDE SEQUENCE</scope>
    <source>
        <strain evidence="11">CCMP2712</strain>
    </source>
</reference>
<dbReference type="HOGENOM" id="CLU_016733_10_2_1"/>
<dbReference type="OMA" id="TIKQKPW"/>
<name>L1K292_GUITC</name>
<dbReference type="GO" id="GO:0006086">
    <property type="term" value="P:pyruvate decarboxylation to acetyl-CoA"/>
    <property type="evidence" value="ECO:0007669"/>
    <property type="project" value="InterPro"/>
</dbReference>
<dbReference type="KEGG" id="gtt:GUITHDRAFT_159139"/>
<dbReference type="AlphaFoldDB" id="L1K292"/>
<evidence type="ECO:0000256" key="6">
    <source>
        <dbReference type="SAM" id="MobiDB-lite"/>
    </source>
</evidence>
<comment type="catalytic activity">
    <reaction evidence="5">
        <text>N(6)-[(R)-dihydrolipoyl]-L-lysyl-[protein] + acetyl-CoA = N(6)-[(R)-S(8)-acetyldihydrolipoyl]-L-lysyl-[protein] + CoA</text>
        <dbReference type="Rhea" id="RHEA:17017"/>
        <dbReference type="Rhea" id="RHEA-COMP:10475"/>
        <dbReference type="Rhea" id="RHEA-COMP:10478"/>
        <dbReference type="ChEBI" id="CHEBI:57287"/>
        <dbReference type="ChEBI" id="CHEBI:57288"/>
        <dbReference type="ChEBI" id="CHEBI:83100"/>
        <dbReference type="ChEBI" id="CHEBI:83111"/>
        <dbReference type="EC" id="2.3.1.12"/>
    </reaction>
</comment>
<evidence type="ECO:0000313" key="11">
    <source>
        <dbReference type="Proteomes" id="UP000011087"/>
    </source>
</evidence>
<feature type="domain" description="Peripheral subunit-binding (PSBD)" evidence="8">
    <location>
        <begin position="277"/>
        <end position="314"/>
    </location>
</feature>
<dbReference type="FunFam" id="2.40.50.100:FF:000010">
    <property type="entry name" value="Acetyltransferase component of pyruvate dehydrogenase complex"/>
    <property type="match status" value="2"/>
</dbReference>
<dbReference type="InterPro" id="IPR006257">
    <property type="entry name" value="LAT1"/>
</dbReference>
<dbReference type="Pfam" id="PF02817">
    <property type="entry name" value="E3_binding"/>
    <property type="match status" value="1"/>
</dbReference>
<dbReference type="STRING" id="905079.L1K292"/>
<dbReference type="Gene3D" id="3.30.559.10">
    <property type="entry name" value="Chloramphenicol acetyltransferase-like domain"/>
    <property type="match status" value="1"/>
</dbReference>
<feature type="region of interest" description="Disordered" evidence="6">
    <location>
        <begin position="98"/>
        <end position="128"/>
    </location>
</feature>
<gene>
    <name evidence="9" type="ORF">GUITHDRAFT_159139</name>
</gene>
<dbReference type="InterPro" id="IPR045257">
    <property type="entry name" value="E2/Pdx1"/>
</dbReference>
<evidence type="ECO:0000313" key="10">
    <source>
        <dbReference type="EnsemblProtists" id="EKX54570"/>
    </source>
</evidence>
<reference evidence="9 11" key="1">
    <citation type="journal article" date="2012" name="Nature">
        <title>Algal genomes reveal evolutionary mosaicism and the fate of nucleomorphs.</title>
        <authorList>
            <consortium name="DOE Joint Genome Institute"/>
            <person name="Curtis B.A."/>
            <person name="Tanifuji G."/>
            <person name="Burki F."/>
            <person name="Gruber A."/>
            <person name="Irimia M."/>
            <person name="Maruyama S."/>
            <person name="Arias M.C."/>
            <person name="Ball S.G."/>
            <person name="Gile G.H."/>
            <person name="Hirakawa Y."/>
            <person name="Hopkins J.F."/>
            <person name="Kuo A."/>
            <person name="Rensing S.A."/>
            <person name="Schmutz J."/>
            <person name="Symeonidi A."/>
            <person name="Elias M."/>
            <person name="Eveleigh R.J."/>
            <person name="Herman E.K."/>
            <person name="Klute M.J."/>
            <person name="Nakayama T."/>
            <person name="Obornik M."/>
            <person name="Reyes-Prieto A."/>
            <person name="Armbrust E.V."/>
            <person name="Aves S.J."/>
            <person name="Beiko R.G."/>
            <person name="Coutinho P."/>
            <person name="Dacks J.B."/>
            <person name="Durnford D.G."/>
            <person name="Fast N.M."/>
            <person name="Green B.R."/>
            <person name="Grisdale C.J."/>
            <person name="Hempel F."/>
            <person name="Henrissat B."/>
            <person name="Hoppner M.P."/>
            <person name="Ishida K."/>
            <person name="Kim E."/>
            <person name="Koreny L."/>
            <person name="Kroth P.G."/>
            <person name="Liu Y."/>
            <person name="Malik S.B."/>
            <person name="Maier U.G."/>
            <person name="McRose D."/>
            <person name="Mock T."/>
            <person name="Neilson J.A."/>
            <person name="Onodera N.T."/>
            <person name="Poole A.M."/>
            <person name="Pritham E.J."/>
            <person name="Richards T.A."/>
            <person name="Rocap G."/>
            <person name="Roy S.W."/>
            <person name="Sarai C."/>
            <person name="Schaack S."/>
            <person name="Shirato S."/>
            <person name="Slamovits C.H."/>
            <person name="Spencer D.F."/>
            <person name="Suzuki S."/>
            <person name="Worden A.Z."/>
            <person name="Zauner S."/>
            <person name="Barry K."/>
            <person name="Bell C."/>
            <person name="Bharti A.K."/>
            <person name="Crow J.A."/>
            <person name="Grimwood J."/>
            <person name="Kramer R."/>
            <person name="Lindquist E."/>
            <person name="Lucas S."/>
            <person name="Salamov A."/>
            <person name="McFadden G.I."/>
            <person name="Lane C.E."/>
            <person name="Keeling P.J."/>
            <person name="Gray M.W."/>
            <person name="Grigoriev I.V."/>
            <person name="Archibald J.M."/>
        </authorList>
    </citation>
    <scope>NUCLEOTIDE SEQUENCE</scope>
    <source>
        <strain evidence="9 11">CCMP2712</strain>
    </source>
</reference>
<dbReference type="PANTHER" id="PTHR23151">
    <property type="entry name" value="DIHYDROLIPOAMIDE ACETYL/SUCCINYL-TRANSFERASE-RELATED"/>
    <property type="match status" value="1"/>
</dbReference>
<dbReference type="FunFam" id="3.30.559.10:FF:000003">
    <property type="entry name" value="Acetyltransferase component of pyruvate dehydrogenase complex"/>
    <property type="match status" value="1"/>
</dbReference>